<feature type="binding site" evidence="1">
    <location>
        <position position="39"/>
    </location>
    <ligand>
        <name>Zn(2+)</name>
        <dbReference type="ChEBI" id="CHEBI:29105"/>
    </ligand>
</feature>
<name>A0A7U4K1Z4_YEREN</name>
<feature type="binding site" evidence="1">
    <location>
        <position position="36"/>
    </location>
    <ligand>
        <name>Zn(2+)</name>
        <dbReference type="ChEBI" id="CHEBI:29105"/>
    </ligand>
</feature>
<accession>A0A7U4K1Z4</accession>
<reference evidence="3 4" key="1">
    <citation type="submission" date="2017-11" db="EMBL/GenBank/DDBJ databases">
        <title>The complete genome sequence and comparative genome analysis of Yersinia enterocolitica strain LC20.</title>
        <authorList>
            <person name="Shi G."/>
            <person name="Su M."/>
            <person name="Liang J."/>
            <person name="Gu W."/>
            <person name="Xiao Y."/>
            <person name="Zhang Z."/>
            <person name="Qiu H."/>
            <person name="Duan R."/>
            <person name="Zhang Z."/>
            <person name="Li Y."/>
            <person name="Zhang X."/>
            <person name="Ling Y."/>
            <person name="Song L."/>
            <person name="Chen M."/>
            <person name="Zhao Y."/>
            <person name="Wu J."/>
            <person name="Jing H."/>
            <person name="Xiao J."/>
            <person name="Wang X."/>
        </authorList>
    </citation>
    <scope>NUCLEOTIDE SEQUENCE [LARGE SCALE GENOMIC DNA]</scope>
    <source>
        <strain evidence="3 4">LC20</strain>
    </source>
</reference>
<dbReference type="GO" id="GO:0006457">
    <property type="term" value="P:protein folding"/>
    <property type="evidence" value="ECO:0007669"/>
    <property type="project" value="UniProtKB-UniRule"/>
</dbReference>
<evidence type="ECO:0000313" key="3">
    <source>
        <dbReference type="EMBL" id="AHM75178.2"/>
    </source>
</evidence>
<dbReference type="InterPro" id="IPR010603">
    <property type="entry name" value="Znf_CppX_C4"/>
</dbReference>
<dbReference type="PROSITE" id="PS51902">
    <property type="entry name" value="CLPX_ZB"/>
    <property type="match status" value="1"/>
</dbReference>
<dbReference type="EMBL" id="CP007448">
    <property type="protein sequence ID" value="AHM75178.2"/>
    <property type="molecule type" value="Genomic_DNA"/>
</dbReference>
<dbReference type="Proteomes" id="UP000230961">
    <property type="component" value="Chromosome"/>
</dbReference>
<dbReference type="InterPro" id="IPR038366">
    <property type="entry name" value="Znf_CppX_C4_sf"/>
</dbReference>
<feature type="binding site" evidence="1">
    <location>
        <position position="14"/>
    </location>
    <ligand>
        <name>Zn(2+)</name>
        <dbReference type="ChEBI" id="CHEBI:29105"/>
    </ligand>
</feature>
<dbReference type="GO" id="GO:0051082">
    <property type="term" value="F:unfolded protein binding"/>
    <property type="evidence" value="ECO:0007669"/>
    <property type="project" value="UniProtKB-UniRule"/>
</dbReference>
<dbReference type="SMART" id="SM00994">
    <property type="entry name" value="zf-C4_ClpX"/>
    <property type="match status" value="1"/>
</dbReference>
<protein>
    <recommendedName>
        <fullName evidence="2">ClpX-type ZB domain-containing protein</fullName>
    </recommendedName>
</protein>
<evidence type="ECO:0000256" key="1">
    <source>
        <dbReference type="PROSITE-ProRule" id="PRU01250"/>
    </source>
</evidence>
<keyword evidence="1" id="KW-0143">Chaperone</keyword>
<dbReference type="KEGG" id="yel:LC20_03925"/>
<feature type="domain" description="ClpX-type ZB" evidence="2">
    <location>
        <begin position="1"/>
        <end position="55"/>
    </location>
</feature>
<keyword evidence="1" id="KW-0479">Metal-binding</keyword>
<comment type="similarity">
    <text evidence="1">Belongs to the ClpX chaperone family.</text>
</comment>
<evidence type="ECO:0000259" key="2">
    <source>
        <dbReference type="PROSITE" id="PS51902"/>
    </source>
</evidence>
<feature type="binding site" evidence="1">
    <location>
        <position position="17"/>
    </location>
    <ligand>
        <name>Zn(2+)</name>
        <dbReference type="ChEBI" id="CHEBI:29105"/>
    </ligand>
</feature>
<dbReference type="Gene3D" id="6.20.220.10">
    <property type="entry name" value="ClpX chaperone, C4-type zinc finger domain"/>
    <property type="match status" value="1"/>
</dbReference>
<dbReference type="AlphaFoldDB" id="A0A7U4K1Z4"/>
<organism evidence="3 4">
    <name type="scientific">Yersinia enterocolitica LC20</name>
    <dbReference type="NCBI Taxonomy" id="1443113"/>
    <lineage>
        <taxon>Bacteria</taxon>
        <taxon>Pseudomonadati</taxon>
        <taxon>Pseudomonadota</taxon>
        <taxon>Gammaproteobacteria</taxon>
        <taxon>Enterobacterales</taxon>
        <taxon>Yersiniaceae</taxon>
        <taxon>Yersinia</taxon>
    </lineage>
</organism>
<evidence type="ECO:0000313" key="4">
    <source>
        <dbReference type="Proteomes" id="UP000230961"/>
    </source>
</evidence>
<sequence>MGTIKRIDKAEVFCSFCERPNKEVAMVIAGKFSNICSDCVSVCVKTIADKANQSTAEEPEGRTFNLPSGLKYQAINECEIALIRLLLEDSKELQKLKPNAKSDQNIRLAESMLSNQAAVKRGYYTSKSLCETDN</sequence>
<dbReference type="Pfam" id="PF06689">
    <property type="entry name" value="zf-C4_ClpX"/>
    <property type="match status" value="1"/>
</dbReference>
<dbReference type="GO" id="GO:0046983">
    <property type="term" value="F:protein dimerization activity"/>
    <property type="evidence" value="ECO:0007669"/>
    <property type="project" value="UniProtKB-UniRule"/>
</dbReference>
<keyword evidence="1" id="KW-0862">Zinc</keyword>
<dbReference type="GO" id="GO:0008270">
    <property type="term" value="F:zinc ion binding"/>
    <property type="evidence" value="ECO:0007669"/>
    <property type="project" value="UniProtKB-UniRule"/>
</dbReference>
<dbReference type="InterPro" id="IPR059188">
    <property type="entry name" value="Znf_CLPX-like"/>
</dbReference>
<proteinExistence type="inferred from homology"/>
<dbReference type="SUPFAM" id="SSF57716">
    <property type="entry name" value="Glucocorticoid receptor-like (DNA-binding domain)"/>
    <property type="match status" value="1"/>
</dbReference>
<gene>
    <name evidence="3" type="ORF">LC20_03925</name>
</gene>